<feature type="domain" description="Peroxisomal multifunctional enzyme type 2-like N-terminal" evidence="2">
    <location>
        <begin position="18"/>
        <end position="137"/>
    </location>
</feature>
<name>A0A1X7PQD4_9HYPH</name>
<dbReference type="EMBL" id="FXBL01000004">
    <property type="protein sequence ID" value="SMH54019.1"/>
    <property type="molecule type" value="Genomic_DNA"/>
</dbReference>
<dbReference type="GO" id="GO:0003857">
    <property type="term" value="F:(3S)-3-hydroxyacyl-CoA dehydrogenase (NAD+) activity"/>
    <property type="evidence" value="ECO:0007669"/>
    <property type="project" value="TreeGrafter"/>
</dbReference>
<reference evidence="3 4" key="1">
    <citation type="submission" date="2017-04" db="EMBL/GenBank/DDBJ databases">
        <authorList>
            <person name="Afonso C.L."/>
            <person name="Miller P.J."/>
            <person name="Scott M.A."/>
            <person name="Spackman E."/>
            <person name="Goraichik I."/>
            <person name="Dimitrov K.M."/>
            <person name="Suarez D.L."/>
            <person name="Swayne D.E."/>
        </authorList>
    </citation>
    <scope>NUCLEOTIDE SEQUENCE [LARGE SCALE GENOMIC DNA]</scope>
    <source>
        <strain evidence="3 4">B5P</strain>
    </source>
</reference>
<dbReference type="AlphaFoldDB" id="A0A1X7PQD4"/>
<dbReference type="OrthoDB" id="5522043at2"/>
<proteinExistence type="predicted"/>
<organism evidence="3 4">
    <name type="scientific">Mesorhizobium australicum</name>
    <dbReference type="NCBI Taxonomy" id="536018"/>
    <lineage>
        <taxon>Bacteria</taxon>
        <taxon>Pseudomonadati</taxon>
        <taxon>Pseudomonadota</taxon>
        <taxon>Alphaproteobacteria</taxon>
        <taxon>Hyphomicrobiales</taxon>
        <taxon>Phyllobacteriaceae</taxon>
        <taxon>Mesorhizobium</taxon>
    </lineage>
</organism>
<evidence type="ECO:0000313" key="3">
    <source>
        <dbReference type="EMBL" id="SMH54019.1"/>
    </source>
</evidence>
<accession>A0A1X7PQD4</accession>
<gene>
    <name evidence="3" type="ORF">SAMN02982922_4997</name>
</gene>
<evidence type="ECO:0000259" key="1">
    <source>
        <dbReference type="Pfam" id="PF01575"/>
    </source>
</evidence>
<dbReference type="GO" id="GO:0004300">
    <property type="term" value="F:enoyl-CoA hydratase activity"/>
    <property type="evidence" value="ECO:0007669"/>
    <property type="project" value="TreeGrafter"/>
</dbReference>
<keyword evidence="4" id="KW-1185">Reference proteome</keyword>
<dbReference type="Pfam" id="PF01575">
    <property type="entry name" value="MaoC_dehydratas"/>
    <property type="match status" value="1"/>
</dbReference>
<dbReference type="GO" id="GO:0044594">
    <property type="term" value="F:17-beta-hydroxysteroid dehydrogenase (NAD+) activity"/>
    <property type="evidence" value="ECO:0007669"/>
    <property type="project" value="TreeGrafter"/>
</dbReference>
<evidence type="ECO:0000313" key="4">
    <source>
        <dbReference type="Proteomes" id="UP000193083"/>
    </source>
</evidence>
<dbReference type="PANTHER" id="PTHR13078">
    <property type="entry name" value="PEROXISOMAL MULTIFUNCTIONAL ENZYME TYPE 2-RELATED"/>
    <property type="match status" value="1"/>
</dbReference>
<sequence length="276" mass="29690">MPLDPHRLLNLELPVRRYSYEDREPMLYALAVGAGATDLGFVYERDLKVIPSFVQVAGYDDSWLGAGGIDLQHVVHGSLDIEFFDCFDAAGVAEIRTRIAGLSDKGEGRGGIVHQLMEISQRGRPVANSLSSLFVRGAGGFGGDRGRQPDAVAMPEGEPHAVVEVGTAANQAALFRLLGDRNPLHIDPAFAKAAGFETPILHGAATFGVACLTVLKTFCDGEPSRMKRFAARFSGPVFPGETLVFSFWQTGTEIRFRASAKERNSPVLDGGRTTIG</sequence>
<dbReference type="GO" id="GO:0006635">
    <property type="term" value="P:fatty acid beta-oxidation"/>
    <property type="evidence" value="ECO:0007669"/>
    <property type="project" value="TreeGrafter"/>
</dbReference>
<dbReference type="PANTHER" id="PTHR13078:SF56">
    <property type="entry name" value="PEROXISOMAL MULTIFUNCTIONAL ENZYME TYPE 2"/>
    <property type="match status" value="1"/>
</dbReference>
<evidence type="ECO:0000259" key="2">
    <source>
        <dbReference type="Pfam" id="PF22622"/>
    </source>
</evidence>
<dbReference type="InterPro" id="IPR002539">
    <property type="entry name" value="MaoC-like_dom"/>
</dbReference>
<dbReference type="Gene3D" id="3.10.129.10">
    <property type="entry name" value="Hotdog Thioesterase"/>
    <property type="match status" value="1"/>
</dbReference>
<dbReference type="RefSeq" id="WP_085466635.1">
    <property type="nucleotide sequence ID" value="NZ_FXBL01000004.1"/>
</dbReference>
<dbReference type="CDD" id="cd03448">
    <property type="entry name" value="HDE_HSD"/>
    <property type="match status" value="1"/>
</dbReference>
<dbReference type="InterPro" id="IPR054357">
    <property type="entry name" value="MFE-2_N"/>
</dbReference>
<dbReference type="Proteomes" id="UP000193083">
    <property type="component" value="Unassembled WGS sequence"/>
</dbReference>
<dbReference type="SUPFAM" id="SSF54637">
    <property type="entry name" value="Thioesterase/thiol ester dehydrase-isomerase"/>
    <property type="match status" value="2"/>
</dbReference>
<dbReference type="InterPro" id="IPR029069">
    <property type="entry name" value="HotDog_dom_sf"/>
</dbReference>
<feature type="domain" description="MaoC-like" evidence="1">
    <location>
        <begin position="154"/>
        <end position="264"/>
    </location>
</feature>
<dbReference type="Pfam" id="PF22622">
    <property type="entry name" value="MFE-2_hydrat-2_N"/>
    <property type="match status" value="1"/>
</dbReference>
<protein>
    <submittedName>
        <fullName evidence="3">Acyl dehydratase</fullName>
    </submittedName>
</protein>